<accession>A0A537J8B3</accession>
<evidence type="ECO:0000313" key="1">
    <source>
        <dbReference type="EMBL" id="TMI79767.1"/>
    </source>
</evidence>
<dbReference type="AlphaFoldDB" id="A0A537J8B3"/>
<proteinExistence type="predicted"/>
<evidence type="ECO:0000313" key="2">
    <source>
        <dbReference type="Proteomes" id="UP000320048"/>
    </source>
</evidence>
<comment type="caution">
    <text evidence="1">The sequence shown here is derived from an EMBL/GenBank/DDBJ whole genome shotgun (WGS) entry which is preliminary data.</text>
</comment>
<sequence>MGVGHKLATEMIHRERGYGVILTPDLMMSDGSIAALERYARAGHRVVLSAALRFGEEPLFEHLAAVGIIRQGERLSQAGRPLAVTGRQMVAAGIRSFHSETQRYGWDSSSFTDFPAACWWQVPGEDGIVVHSLSWSPVLVDYAAVGRHDTSTLETWTLDADYIYRNFGNDTGVHVVTDSDEIMLVSWAPLSDRRQRLSRNYLKTLPGVGGWVKGAILRGAVTTGTFDPLKRRIFFLPVRWHSRDLTPAWGETERRAARTLRRYLGDLAPGEAVVGGVRRGGGFGLAALAAFGRIWIVAADLLAHADRVTLRLAQVLRGDRAAAGRLWRRLRTVVKTIRGAEIKGA</sequence>
<protein>
    <submittedName>
        <fullName evidence="1">Uncharacterized protein</fullName>
    </submittedName>
</protein>
<gene>
    <name evidence="1" type="ORF">E6H04_09970</name>
</gene>
<reference evidence="1 2" key="1">
    <citation type="journal article" date="2019" name="Nat. Microbiol.">
        <title>Mediterranean grassland soil C-N compound turnover is dependent on rainfall and depth, and is mediated by genomically divergent microorganisms.</title>
        <authorList>
            <person name="Diamond S."/>
            <person name="Andeer P.F."/>
            <person name="Li Z."/>
            <person name="Crits-Christoph A."/>
            <person name="Burstein D."/>
            <person name="Anantharaman K."/>
            <person name="Lane K.R."/>
            <person name="Thomas B.C."/>
            <person name="Pan C."/>
            <person name="Northen T.R."/>
            <person name="Banfield J.F."/>
        </authorList>
    </citation>
    <scope>NUCLEOTIDE SEQUENCE [LARGE SCALE GENOMIC DNA]</scope>
    <source>
        <strain evidence="1">NP_7</strain>
    </source>
</reference>
<dbReference type="EMBL" id="VBAO01000261">
    <property type="protein sequence ID" value="TMI79767.1"/>
    <property type="molecule type" value="Genomic_DNA"/>
</dbReference>
<organism evidence="1 2">
    <name type="scientific">Candidatus Segetimicrobium genomatis</name>
    <dbReference type="NCBI Taxonomy" id="2569760"/>
    <lineage>
        <taxon>Bacteria</taxon>
        <taxon>Bacillati</taxon>
        <taxon>Candidatus Sysuimicrobiota</taxon>
        <taxon>Candidatus Sysuimicrobiia</taxon>
        <taxon>Candidatus Sysuimicrobiales</taxon>
        <taxon>Candidatus Segetimicrobiaceae</taxon>
        <taxon>Candidatus Segetimicrobium</taxon>
    </lineage>
</organism>
<dbReference type="Proteomes" id="UP000320048">
    <property type="component" value="Unassembled WGS sequence"/>
</dbReference>
<name>A0A537J8B3_9BACT</name>